<dbReference type="CDD" id="cd16596">
    <property type="entry name" value="RING-HC_TRIM21_C-IV"/>
    <property type="match status" value="1"/>
</dbReference>
<dbReference type="Gene3D" id="3.30.160.60">
    <property type="entry name" value="Classic Zinc Finger"/>
    <property type="match status" value="1"/>
</dbReference>
<comment type="similarity">
    <text evidence="2">Belongs to the TRIM/RBCC family.</text>
</comment>
<sequence length="474" mass="53629">MASAMPLAKMWEEVTCPVCLYPMEEPVSIECGHNFCKGCISEIGKAGGSNCPMCRVPFLLRNLRPNLQLGNMVANLKQMGQDAAGSPEGDAQGQRCEVHGEKALLFCEEDGLALCWVCHQSRKHRHHSMVPIEEAAQEYQEKLLDALEELSKKQQLAEMLQADVAMKREDWKREVEGRKEKIHAEFLKQGDTMTKEEQKHLQELEKQEKEHLRALGQAEASLAQQLQALLELKSEVERRIRASALELLLEVKIILERCASWKLENPEIVPPKLTVIQLPGVEKRLRAFGVHVTLDPHTANRWLIVSKDRRQVRLGIFPQKVPESQERFEEFPMVLGAQYFNSGKWYWEVDVTGKYAWDLGVCRDSVKRRGSFTLSPKNGFWTIWLWNGIYAVGTSPQKTLSLLEPPRQVGIFLDIEARTVSFYSITKCSSLIYSFSGCAFTDLVRPFFNAGFNDSGRNAAPLTLCPLAKTPAAS</sequence>
<protein>
    <submittedName>
        <fullName evidence="13">E3 ubiquitin-protein ligase TRIM21</fullName>
    </submittedName>
</protein>
<organism evidence="12 13">
    <name type="scientific">Erinaceus europaeus</name>
    <name type="common">Western European hedgehog</name>
    <dbReference type="NCBI Taxonomy" id="9365"/>
    <lineage>
        <taxon>Eukaryota</taxon>
        <taxon>Metazoa</taxon>
        <taxon>Chordata</taxon>
        <taxon>Craniata</taxon>
        <taxon>Vertebrata</taxon>
        <taxon>Euteleostomi</taxon>
        <taxon>Mammalia</taxon>
        <taxon>Eutheria</taxon>
        <taxon>Laurasiatheria</taxon>
        <taxon>Eulipotyphla</taxon>
        <taxon>Erinaceidae</taxon>
        <taxon>Erinaceinae</taxon>
        <taxon>Erinaceus</taxon>
    </lineage>
</organism>
<dbReference type="eggNOG" id="KOG2177">
    <property type="taxonomic scope" value="Eukaryota"/>
</dbReference>
<dbReference type="GO" id="GO:0005737">
    <property type="term" value="C:cytoplasm"/>
    <property type="evidence" value="ECO:0007669"/>
    <property type="project" value="UniProtKB-SubCell"/>
</dbReference>
<feature type="domain" description="B30.2/SPRY" evidence="11">
    <location>
        <begin position="272"/>
        <end position="469"/>
    </location>
</feature>
<evidence type="ECO:0000259" key="11">
    <source>
        <dbReference type="PROSITE" id="PS50188"/>
    </source>
</evidence>
<keyword evidence="12" id="KW-1185">Reference proteome</keyword>
<dbReference type="PROSITE" id="PS50089">
    <property type="entry name" value="ZF_RING_2"/>
    <property type="match status" value="1"/>
</dbReference>
<dbReference type="CTD" id="6737"/>
<reference evidence="13" key="1">
    <citation type="submission" date="2025-08" db="UniProtKB">
        <authorList>
            <consortium name="RefSeq"/>
        </authorList>
    </citation>
    <scope>IDENTIFICATION</scope>
</reference>
<evidence type="ECO:0000256" key="3">
    <source>
        <dbReference type="ARBA" id="ARBA00022490"/>
    </source>
</evidence>
<dbReference type="InterPro" id="IPR013083">
    <property type="entry name" value="Znf_RING/FYVE/PHD"/>
</dbReference>
<evidence type="ECO:0000259" key="10">
    <source>
        <dbReference type="PROSITE" id="PS50119"/>
    </source>
</evidence>
<evidence type="ECO:0000256" key="7">
    <source>
        <dbReference type="PROSITE-ProRule" id="PRU00024"/>
    </source>
</evidence>
<keyword evidence="8" id="KW-0175">Coiled coil</keyword>
<evidence type="ECO:0000256" key="4">
    <source>
        <dbReference type="ARBA" id="ARBA00022723"/>
    </source>
</evidence>
<dbReference type="InterPro" id="IPR013320">
    <property type="entry name" value="ConA-like_dom_sf"/>
</dbReference>
<dbReference type="InParanoid" id="A0A1S3A0U6"/>
<dbReference type="InterPro" id="IPR003879">
    <property type="entry name" value="Butyrophylin_SPRY"/>
</dbReference>
<dbReference type="SUPFAM" id="SSF57845">
    <property type="entry name" value="B-box zinc-binding domain"/>
    <property type="match status" value="1"/>
</dbReference>
<dbReference type="PROSITE" id="PS50119">
    <property type="entry name" value="ZF_BBOX"/>
    <property type="match status" value="1"/>
</dbReference>
<dbReference type="Pfam" id="PF13765">
    <property type="entry name" value="PRY"/>
    <property type="match status" value="1"/>
</dbReference>
<dbReference type="RefSeq" id="XP_007527611.2">
    <property type="nucleotide sequence ID" value="XM_007527549.3"/>
</dbReference>
<evidence type="ECO:0000256" key="6">
    <source>
        <dbReference type="ARBA" id="ARBA00022833"/>
    </source>
</evidence>
<evidence type="ECO:0000256" key="1">
    <source>
        <dbReference type="ARBA" id="ARBA00004496"/>
    </source>
</evidence>
<feature type="coiled-coil region" evidence="8">
    <location>
        <begin position="136"/>
        <end position="163"/>
    </location>
</feature>
<dbReference type="OrthoDB" id="128536at2759"/>
<keyword evidence="4" id="KW-0479">Metal-binding</keyword>
<dbReference type="STRING" id="9365.ENSEEUP00000005833"/>
<dbReference type="PROSITE" id="PS00518">
    <property type="entry name" value="ZF_RING_1"/>
    <property type="match status" value="1"/>
</dbReference>
<dbReference type="FunCoup" id="A0A1S3A0U6">
    <property type="interactions" value="294"/>
</dbReference>
<evidence type="ECO:0000256" key="5">
    <source>
        <dbReference type="ARBA" id="ARBA00022771"/>
    </source>
</evidence>
<proteinExistence type="inferred from homology"/>
<evidence type="ECO:0000313" key="13">
    <source>
        <dbReference type="RefSeq" id="XP_007527611.2"/>
    </source>
</evidence>
<dbReference type="InterPro" id="IPR000315">
    <property type="entry name" value="Znf_B-box"/>
</dbReference>
<dbReference type="InterPro" id="IPR018957">
    <property type="entry name" value="Znf_C3HC4_RING-type"/>
</dbReference>
<dbReference type="InterPro" id="IPR003877">
    <property type="entry name" value="SPRY_dom"/>
</dbReference>
<dbReference type="Gene3D" id="3.30.40.10">
    <property type="entry name" value="Zinc/RING finger domain, C3HC4 (zinc finger)"/>
    <property type="match status" value="1"/>
</dbReference>
<dbReference type="InterPro" id="IPR050143">
    <property type="entry name" value="TRIM/RBCC"/>
</dbReference>
<dbReference type="InterPro" id="IPR035831">
    <property type="entry name" value="PRY/SPRY_TRIM21"/>
</dbReference>
<keyword evidence="3" id="KW-0963">Cytoplasm</keyword>
<dbReference type="SMART" id="SM00336">
    <property type="entry name" value="BBOX"/>
    <property type="match status" value="1"/>
</dbReference>
<feature type="domain" description="RING-type" evidence="9">
    <location>
        <begin position="16"/>
        <end position="55"/>
    </location>
</feature>
<evidence type="ECO:0000256" key="8">
    <source>
        <dbReference type="SAM" id="Coils"/>
    </source>
</evidence>
<dbReference type="InterPro" id="IPR043136">
    <property type="entry name" value="B30.2/SPRY_sf"/>
</dbReference>
<dbReference type="SMART" id="SM00449">
    <property type="entry name" value="SPRY"/>
    <property type="match status" value="1"/>
</dbReference>
<feature type="domain" description="B box-type" evidence="10">
    <location>
        <begin position="91"/>
        <end position="132"/>
    </location>
</feature>
<dbReference type="SMART" id="SM00589">
    <property type="entry name" value="PRY"/>
    <property type="match status" value="1"/>
</dbReference>
<dbReference type="CDD" id="cd19762">
    <property type="entry name" value="Bbox2_TRIM7-like"/>
    <property type="match status" value="1"/>
</dbReference>
<keyword evidence="6" id="KW-0862">Zinc</keyword>
<comment type="subcellular location">
    <subcellularLocation>
        <location evidence="1">Cytoplasm</location>
    </subcellularLocation>
</comment>
<dbReference type="PANTHER" id="PTHR24103">
    <property type="entry name" value="E3 UBIQUITIN-PROTEIN LIGASE TRIM"/>
    <property type="match status" value="1"/>
</dbReference>
<dbReference type="PRINTS" id="PR01407">
    <property type="entry name" value="BUTYPHLNCDUF"/>
</dbReference>
<evidence type="ECO:0000256" key="2">
    <source>
        <dbReference type="ARBA" id="ARBA00008518"/>
    </source>
</evidence>
<keyword evidence="5 7" id="KW-0863">Zinc-finger</keyword>
<evidence type="ECO:0000313" key="12">
    <source>
        <dbReference type="Proteomes" id="UP001652624"/>
    </source>
</evidence>
<dbReference type="SUPFAM" id="SSF49899">
    <property type="entry name" value="Concanavalin A-like lectins/glucanases"/>
    <property type="match status" value="1"/>
</dbReference>
<dbReference type="SUPFAM" id="SSF57850">
    <property type="entry name" value="RING/U-box"/>
    <property type="match status" value="1"/>
</dbReference>
<gene>
    <name evidence="13" type="primary">TRIM21</name>
</gene>
<dbReference type="Proteomes" id="UP001652624">
    <property type="component" value="Chromosome 17"/>
</dbReference>
<evidence type="ECO:0000259" key="9">
    <source>
        <dbReference type="PROSITE" id="PS50089"/>
    </source>
</evidence>
<dbReference type="GO" id="GO:0008270">
    <property type="term" value="F:zinc ion binding"/>
    <property type="evidence" value="ECO:0007669"/>
    <property type="project" value="UniProtKB-KW"/>
</dbReference>
<dbReference type="SMART" id="SM00184">
    <property type="entry name" value="RING"/>
    <property type="match status" value="1"/>
</dbReference>
<accession>A0A1S3A0U6</accession>
<dbReference type="AlphaFoldDB" id="A0A1S3A0U6"/>
<dbReference type="GeneID" id="103117489"/>
<dbReference type="Pfam" id="PF00643">
    <property type="entry name" value="zf-B_box"/>
    <property type="match status" value="1"/>
</dbReference>
<dbReference type="Gene3D" id="2.60.120.920">
    <property type="match status" value="1"/>
</dbReference>
<dbReference type="InterPro" id="IPR017907">
    <property type="entry name" value="Znf_RING_CS"/>
</dbReference>
<feature type="coiled-coil region" evidence="8">
    <location>
        <begin position="194"/>
        <end position="239"/>
    </location>
</feature>
<dbReference type="InterPro" id="IPR001870">
    <property type="entry name" value="B30.2/SPRY"/>
</dbReference>
<dbReference type="Pfam" id="PF00097">
    <property type="entry name" value="zf-C3HC4"/>
    <property type="match status" value="1"/>
</dbReference>
<name>A0A1S3A0U6_ERIEU</name>
<dbReference type="InterPro" id="IPR006574">
    <property type="entry name" value="PRY"/>
</dbReference>
<dbReference type="Pfam" id="PF00622">
    <property type="entry name" value="SPRY"/>
    <property type="match status" value="1"/>
</dbReference>
<dbReference type="CDD" id="cd12900">
    <property type="entry name" value="SPRY_PRY_TRIM21"/>
    <property type="match status" value="1"/>
</dbReference>
<dbReference type="InterPro" id="IPR001841">
    <property type="entry name" value="Znf_RING"/>
</dbReference>
<dbReference type="PROSITE" id="PS50188">
    <property type="entry name" value="B302_SPRY"/>
    <property type="match status" value="1"/>
</dbReference>